<evidence type="ECO:0000259" key="10">
    <source>
        <dbReference type="PROSITE" id="PS50089"/>
    </source>
</evidence>
<keyword evidence="5 9" id="KW-0479">Metal-binding</keyword>
<comment type="pathway">
    <text evidence="2 9">Protein modification; protein ubiquitination.</text>
</comment>
<keyword evidence="7 9" id="KW-0862">Zinc</keyword>
<organism evidence="11 12">
    <name type="scientific">Neogobius melanostomus</name>
    <name type="common">round goby</name>
    <dbReference type="NCBI Taxonomy" id="47308"/>
    <lineage>
        <taxon>Eukaryota</taxon>
        <taxon>Metazoa</taxon>
        <taxon>Chordata</taxon>
        <taxon>Craniata</taxon>
        <taxon>Vertebrata</taxon>
        <taxon>Euteleostomi</taxon>
        <taxon>Actinopterygii</taxon>
        <taxon>Neopterygii</taxon>
        <taxon>Teleostei</taxon>
        <taxon>Neoteleostei</taxon>
        <taxon>Acanthomorphata</taxon>
        <taxon>Gobiaria</taxon>
        <taxon>Gobiiformes</taxon>
        <taxon>Gobioidei</taxon>
        <taxon>Gobiidae</taxon>
        <taxon>Benthophilinae</taxon>
        <taxon>Neogobiini</taxon>
        <taxon>Neogobius</taxon>
    </lineage>
</organism>
<protein>
    <recommendedName>
        <fullName evidence="9">E3 ubiquitin-protein ligase</fullName>
        <ecNumber evidence="9">2.3.2.27</ecNumber>
    </recommendedName>
</protein>
<evidence type="ECO:0000256" key="6">
    <source>
        <dbReference type="ARBA" id="ARBA00022771"/>
    </source>
</evidence>
<dbReference type="EC" id="2.3.2.27" evidence="9"/>
<dbReference type="InterPro" id="IPR013083">
    <property type="entry name" value="Znf_RING/FYVE/PHD"/>
</dbReference>
<evidence type="ECO:0000256" key="3">
    <source>
        <dbReference type="ARBA" id="ARBA00009413"/>
    </source>
</evidence>
<dbReference type="InterPro" id="IPR001841">
    <property type="entry name" value="Znf_RING"/>
</dbReference>
<dbReference type="AlphaFoldDB" id="A0A8C6SET5"/>
<evidence type="ECO:0000256" key="5">
    <source>
        <dbReference type="ARBA" id="ARBA00022723"/>
    </source>
</evidence>
<comment type="similarity">
    <text evidence="3 9">Belongs to the Deltex family.</text>
</comment>
<dbReference type="InterPro" id="IPR039398">
    <property type="entry name" value="Deltex_fam"/>
</dbReference>
<keyword evidence="6 8" id="KW-0863">Zinc-finger</keyword>
<dbReference type="Pfam" id="PF18102">
    <property type="entry name" value="DTC"/>
    <property type="match status" value="1"/>
</dbReference>
<proteinExistence type="inferred from homology"/>
<reference evidence="11" key="2">
    <citation type="submission" date="2025-09" db="UniProtKB">
        <authorList>
            <consortium name="Ensembl"/>
        </authorList>
    </citation>
    <scope>IDENTIFICATION</scope>
</reference>
<evidence type="ECO:0000256" key="7">
    <source>
        <dbReference type="ARBA" id="ARBA00022833"/>
    </source>
</evidence>
<dbReference type="PANTHER" id="PTHR12622">
    <property type="entry name" value="DELTEX-RELATED"/>
    <property type="match status" value="1"/>
</dbReference>
<dbReference type="PROSITE" id="PS50089">
    <property type="entry name" value="ZF_RING_2"/>
    <property type="match status" value="1"/>
</dbReference>
<name>A0A8C6SET5_9GOBI</name>
<keyword evidence="12" id="KW-1185">Reference proteome</keyword>
<dbReference type="UniPathway" id="UPA00143"/>
<evidence type="ECO:0000256" key="1">
    <source>
        <dbReference type="ARBA" id="ARBA00000900"/>
    </source>
</evidence>
<dbReference type="InterPro" id="IPR039396">
    <property type="entry name" value="Deltex_C"/>
</dbReference>
<dbReference type="Gene3D" id="3.30.40.10">
    <property type="entry name" value="Zinc/RING finger domain, C3HC4 (zinc finger)"/>
    <property type="match status" value="1"/>
</dbReference>
<dbReference type="InterPro" id="IPR017907">
    <property type="entry name" value="Znf_RING_CS"/>
</dbReference>
<evidence type="ECO:0000256" key="8">
    <source>
        <dbReference type="PROSITE-ProRule" id="PRU00175"/>
    </source>
</evidence>
<dbReference type="InterPro" id="IPR039399">
    <property type="entry name" value="Deltex_C_sf"/>
</dbReference>
<dbReference type="Gene3D" id="3.30.390.130">
    <property type="match status" value="1"/>
</dbReference>
<evidence type="ECO:0000256" key="4">
    <source>
        <dbReference type="ARBA" id="ARBA00022679"/>
    </source>
</evidence>
<feature type="domain" description="RING-type" evidence="10">
    <location>
        <begin position="140"/>
        <end position="180"/>
    </location>
</feature>
<dbReference type="Ensembl" id="ENSNMLT00000006003.1">
    <property type="protein sequence ID" value="ENSNMLP00000005227.1"/>
    <property type="gene ID" value="ENSNMLG00000003808.1"/>
</dbReference>
<dbReference type="GO" id="GO:0005737">
    <property type="term" value="C:cytoplasm"/>
    <property type="evidence" value="ECO:0007669"/>
    <property type="project" value="UniProtKB-SubCell"/>
</dbReference>
<evidence type="ECO:0000256" key="9">
    <source>
        <dbReference type="RuleBase" id="RU367105"/>
    </source>
</evidence>
<sequence length="320" mass="35922">MTFSITPLTQEECDAKASEEVTKLTKSCSSESGGVSFPLKIVGPKEWNDTLTFLQTTEHKCHITITSDEITVFGPQQYQVAIIKLLQSTKINTDFTDKQRKEERPGKDCTRIDTKRLTEEVDKKPRGADARKVEKKEETCPVCMDVFTKKIELKGCKHELCEDCLERAVKSMGAMCPVCKEVFGVMEGDQPDGTMTWHKNYTSLPGFGFSGTIEIHYNIPGGIQTGKHPYPGKWYHGAQITAYLPDNKEGNEVLMLFKKAFDQKLIFTVGPSGTSGAENTVKWNDIHHKTSMHGGQQNFGYPDPDYLRRVKDELKAKGVK</sequence>
<keyword evidence="4 9" id="KW-0808">Transferase</keyword>
<dbReference type="GO" id="GO:0061630">
    <property type="term" value="F:ubiquitin protein ligase activity"/>
    <property type="evidence" value="ECO:0007669"/>
    <property type="project" value="UniProtKB-UniRule"/>
</dbReference>
<dbReference type="GO" id="GO:0016567">
    <property type="term" value="P:protein ubiquitination"/>
    <property type="evidence" value="ECO:0007669"/>
    <property type="project" value="UniProtKB-UniRule"/>
</dbReference>
<dbReference type="SUPFAM" id="SSF57850">
    <property type="entry name" value="RING/U-box"/>
    <property type="match status" value="1"/>
</dbReference>
<dbReference type="GO" id="GO:0008270">
    <property type="term" value="F:zinc ion binding"/>
    <property type="evidence" value="ECO:0007669"/>
    <property type="project" value="UniProtKB-KW"/>
</dbReference>
<dbReference type="SMART" id="SM00184">
    <property type="entry name" value="RING"/>
    <property type="match status" value="1"/>
</dbReference>
<dbReference type="GO" id="GO:0007219">
    <property type="term" value="P:Notch signaling pathway"/>
    <property type="evidence" value="ECO:0007669"/>
    <property type="project" value="InterPro"/>
</dbReference>
<accession>A0A8C6SET5</accession>
<evidence type="ECO:0000313" key="11">
    <source>
        <dbReference type="Ensembl" id="ENSNMLP00000005227.1"/>
    </source>
</evidence>
<comment type="subcellular location">
    <subcellularLocation>
        <location evidence="9">Cytoplasm</location>
    </subcellularLocation>
</comment>
<evidence type="ECO:0000313" key="12">
    <source>
        <dbReference type="Proteomes" id="UP000694523"/>
    </source>
</evidence>
<keyword evidence="9" id="KW-0963">Cytoplasm</keyword>
<dbReference type="CDD" id="cd09633">
    <property type="entry name" value="Deltex_C"/>
    <property type="match status" value="1"/>
</dbReference>
<dbReference type="Pfam" id="PF13923">
    <property type="entry name" value="zf-C3HC4_2"/>
    <property type="match status" value="1"/>
</dbReference>
<dbReference type="Proteomes" id="UP000694523">
    <property type="component" value="Unplaced"/>
</dbReference>
<reference evidence="11" key="1">
    <citation type="submission" date="2025-08" db="UniProtKB">
        <authorList>
            <consortium name="Ensembl"/>
        </authorList>
    </citation>
    <scope>IDENTIFICATION</scope>
</reference>
<comment type="catalytic activity">
    <reaction evidence="1 9">
        <text>S-ubiquitinyl-[E2 ubiquitin-conjugating enzyme]-L-cysteine + [acceptor protein]-L-lysine = [E2 ubiquitin-conjugating enzyme]-L-cysteine + N(6)-ubiquitinyl-[acceptor protein]-L-lysine.</text>
        <dbReference type="EC" id="2.3.2.27"/>
    </reaction>
</comment>
<dbReference type="PROSITE" id="PS00518">
    <property type="entry name" value="ZF_RING_1"/>
    <property type="match status" value="1"/>
</dbReference>
<evidence type="ECO:0000256" key="2">
    <source>
        <dbReference type="ARBA" id="ARBA00004906"/>
    </source>
</evidence>